<name>A0AAN0VI95_9RHOB</name>
<dbReference type="EMBL" id="CP003984">
    <property type="protein sequence ID" value="AII86906.1"/>
    <property type="molecule type" value="Genomic_DNA"/>
</dbReference>
<dbReference type="AlphaFoldDB" id="A0AAN0VI95"/>
<accession>A0AAN0VI95</accession>
<dbReference type="RefSeq" id="WP_044049698.1">
    <property type="nucleotide sequence ID" value="NZ_CP003984.1"/>
</dbReference>
<evidence type="ECO:0000313" key="1">
    <source>
        <dbReference type="EMBL" id="AII86906.1"/>
    </source>
</evidence>
<evidence type="ECO:0000313" key="2">
    <source>
        <dbReference type="Proteomes" id="UP000028680"/>
    </source>
</evidence>
<dbReference type="Proteomes" id="UP000028680">
    <property type="component" value="Chromosome"/>
</dbReference>
<organism evidence="1 2">
    <name type="scientific">Planktomarina temperata RCA23</name>
    <dbReference type="NCBI Taxonomy" id="666509"/>
    <lineage>
        <taxon>Bacteria</taxon>
        <taxon>Pseudomonadati</taxon>
        <taxon>Pseudomonadota</taxon>
        <taxon>Alphaproteobacteria</taxon>
        <taxon>Rhodobacterales</taxon>
        <taxon>Paracoccaceae</taxon>
        <taxon>Planktomarina</taxon>
    </lineage>
</organism>
<gene>
    <name evidence="1" type="ORF">RCA23_c13630</name>
</gene>
<sequence>MGLALMDRLDSCRAPEFGGTLQGHGRCSGIAAYRAVISSKNHAAKAGIFTQDTVYSPTYDPADISADIQAKISTAERKERGIPKV</sequence>
<protein>
    <submittedName>
        <fullName evidence="1">Uncharacterized protein</fullName>
    </submittedName>
</protein>
<dbReference type="KEGG" id="ptp:RCA23_c13630"/>
<reference evidence="1 2" key="1">
    <citation type="journal article" date="2014" name="ISME J.">
        <title>Adaptation of an abundant Roseobacter RCA organism to pelagic systems revealed by genomic and transcriptomic analyses.</title>
        <authorList>
            <person name="Voget S."/>
            <person name="Wemheuer B."/>
            <person name="Brinkhoff T."/>
            <person name="Vollmers J."/>
            <person name="Dietrich S."/>
            <person name="Giebel H.A."/>
            <person name="Beardsley C."/>
            <person name="Sardemann C."/>
            <person name="Bakenhus I."/>
            <person name="Billerbeck S."/>
            <person name="Daniel R."/>
            <person name="Simon M."/>
        </authorList>
    </citation>
    <scope>NUCLEOTIDE SEQUENCE [LARGE SCALE GENOMIC DNA]</scope>
    <source>
        <strain evidence="1 2">RCA23</strain>
    </source>
</reference>
<proteinExistence type="predicted"/>
<keyword evidence="2" id="KW-1185">Reference proteome</keyword>